<evidence type="ECO:0000259" key="1">
    <source>
        <dbReference type="Pfam" id="PF00668"/>
    </source>
</evidence>
<feature type="domain" description="Condensation" evidence="1">
    <location>
        <begin position="2"/>
        <end position="85"/>
    </location>
</feature>
<dbReference type="Pfam" id="PF00668">
    <property type="entry name" value="Condensation"/>
    <property type="match status" value="1"/>
</dbReference>
<dbReference type="InterPro" id="IPR001242">
    <property type="entry name" value="Condensation_dom"/>
</dbReference>
<dbReference type="Proteomes" id="UP001067121">
    <property type="component" value="Unassembled WGS sequence"/>
</dbReference>
<dbReference type="EMBL" id="JALAOH010000080">
    <property type="protein sequence ID" value="MCY8318707.1"/>
    <property type="molecule type" value="Genomic_DNA"/>
</dbReference>
<name>A0AAP3CNA1_BACVA</name>
<reference evidence="2" key="1">
    <citation type="submission" date="2022-02" db="EMBL/GenBank/DDBJ databases">
        <title>Crop Bioprotection Bacillus Genome Sequencing.</title>
        <authorList>
            <person name="Dunlap C."/>
        </authorList>
    </citation>
    <scope>NUCLEOTIDE SEQUENCE</scope>
    <source>
        <strain evidence="2">98-1</strain>
    </source>
</reference>
<accession>A0AAP3CNA1</accession>
<protein>
    <submittedName>
        <fullName evidence="2">Condensation domain-containing protein</fullName>
    </submittedName>
</protein>
<feature type="non-terminal residue" evidence="2">
    <location>
        <position position="85"/>
    </location>
</feature>
<comment type="caution">
    <text evidence="2">The sequence shown here is derived from an EMBL/GenBank/DDBJ whole genome shotgun (WGS) entry which is preliminary data.</text>
</comment>
<gene>
    <name evidence="2" type="ORF">MOC71_18735</name>
</gene>
<organism evidence="2 3">
    <name type="scientific">Bacillus vallismortis</name>
    <dbReference type="NCBI Taxonomy" id="72361"/>
    <lineage>
        <taxon>Bacteria</taxon>
        <taxon>Bacillati</taxon>
        <taxon>Bacillota</taxon>
        <taxon>Bacilli</taxon>
        <taxon>Bacillales</taxon>
        <taxon>Bacillaceae</taxon>
        <taxon>Bacillus</taxon>
    </lineage>
</organism>
<dbReference type="SUPFAM" id="SSF52777">
    <property type="entry name" value="CoA-dependent acyltransferases"/>
    <property type="match status" value="1"/>
</dbReference>
<dbReference type="Gene3D" id="3.30.559.10">
    <property type="entry name" value="Chloramphenicol acetyltransferase-like domain"/>
    <property type="match status" value="1"/>
</dbReference>
<dbReference type="GO" id="GO:0008610">
    <property type="term" value="P:lipid biosynthetic process"/>
    <property type="evidence" value="ECO:0007669"/>
    <property type="project" value="UniProtKB-ARBA"/>
</dbReference>
<dbReference type="GO" id="GO:0003824">
    <property type="term" value="F:catalytic activity"/>
    <property type="evidence" value="ECO:0007669"/>
    <property type="project" value="InterPro"/>
</dbReference>
<dbReference type="RefSeq" id="WP_268544718.1">
    <property type="nucleotide sequence ID" value="NZ_JALAOH010000080.1"/>
</dbReference>
<proteinExistence type="predicted"/>
<sequence length="85" mass="10011">RALRMVYRNQDGQWIQINQGIHESQLYSLRITDFSQSESGWETQIKREIEDLQQSINLQEGPLLHAAWFQTVTGDYLFLAIHHLV</sequence>
<evidence type="ECO:0000313" key="2">
    <source>
        <dbReference type="EMBL" id="MCY8318707.1"/>
    </source>
</evidence>
<evidence type="ECO:0000313" key="3">
    <source>
        <dbReference type="Proteomes" id="UP001067121"/>
    </source>
</evidence>
<dbReference type="InterPro" id="IPR023213">
    <property type="entry name" value="CAT-like_dom_sf"/>
</dbReference>
<feature type="non-terminal residue" evidence="2">
    <location>
        <position position="1"/>
    </location>
</feature>
<dbReference type="AlphaFoldDB" id="A0AAP3CNA1"/>